<evidence type="ECO:0000256" key="4">
    <source>
        <dbReference type="ARBA" id="ARBA00022670"/>
    </source>
</evidence>
<dbReference type="SUPFAM" id="SSF54001">
    <property type="entry name" value="Cysteine proteinases"/>
    <property type="match status" value="1"/>
</dbReference>
<dbReference type="InterPro" id="IPR038765">
    <property type="entry name" value="Papain-like_cys_pep_sf"/>
</dbReference>
<evidence type="ECO:0000256" key="6">
    <source>
        <dbReference type="ARBA" id="ARBA00022801"/>
    </source>
</evidence>
<evidence type="ECO:0000256" key="2">
    <source>
        <dbReference type="ARBA" id="ARBA00009085"/>
    </source>
</evidence>
<evidence type="ECO:0000313" key="10">
    <source>
        <dbReference type="Proteomes" id="UP000281553"/>
    </source>
</evidence>
<dbReference type="GO" id="GO:0004843">
    <property type="term" value="F:cysteine-type deubiquitinase activity"/>
    <property type="evidence" value="ECO:0007669"/>
    <property type="project" value="UniProtKB-EC"/>
</dbReference>
<evidence type="ECO:0000313" key="9">
    <source>
        <dbReference type="EMBL" id="VDK30214.1"/>
    </source>
</evidence>
<sequence length="150" mass="17266">MNLLETRFVSLGRTVIQPLFKGTCVYETRCQVCGFCSQRFSSFLELDLKVSSSNLEDCISHYLAEEFLTGDNRYACPTCLEKRDGVRRMRITETPLMLCFQLLRFTFDVRSGRRVKQKTPIRLPDILDMTDFVTPTEPNSTYGRRKGKGG</sequence>
<evidence type="ECO:0000256" key="1">
    <source>
        <dbReference type="ARBA" id="ARBA00000707"/>
    </source>
</evidence>
<dbReference type="AlphaFoldDB" id="A0A3P6QBL5"/>
<name>A0A3P6QBL5_DIBLA</name>
<evidence type="ECO:0000256" key="3">
    <source>
        <dbReference type="ARBA" id="ARBA00012759"/>
    </source>
</evidence>
<dbReference type="PANTHER" id="PTHR24006">
    <property type="entry name" value="UBIQUITIN CARBOXYL-TERMINAL HYDROLASE"/>
    <property type="match status" value="1"/>
</dbReference>
<comment type="similarity">
    <text evidence="2">Belongs to the peptidase C19 family.</text>
</comment>
<dbReference type="InterPro" id="IPR001394">
    <property type="entry name" value="Peptidase_C19_UCH"/>
</dbReference>
<evidence type="ECO:0000259" key="8">
    <source>
        <dbReference type="PROSITE" id="PS50235"/>
    </source>
</evidence>
<evidence type="ECO:0000256" key="5">
    <source>
        <dbReference type="ARBA" id="ARBA00022786"/>
    </source>
</evidence>
<dbReference type="Gene3D" id="3.90.70.10">
    <property type="entry name" value="Cysteine proteinases"/>
    <property type="match status" value="1"/>
</dbReference>
<dbReference type="InterPro" id="IPR028889">
    <property type="entry name" value="USP"/>
</dbReference>
<feature type="domain" description="USP" evidence="8">
    <location>
        <begin position="1"/>
        <end position="150"/>
    </location>
</feature>
<dbReference type="GO" id="GO:0016579">
    <property type="term" value="P:protein deubiquitination"/>
    <property type="evidence" value="ECO:0007669"/>
    <property type="project" value="InterPro"/>
</dbReference>
<organism evidence="9 10">
    <name type="scientific">Dibothriocephalus latus</name>
    <name type="common">Fish tapeworm</name>
    <name type="synonym">Diphyllobothrium latum</name>
    <dbReference type="NCBI Taxonomy" id="60516"/>
    <lineage>
        <taxon>Eukaryota</taxon>
        <taxon>Metazoa</taxon>
        <taxon>Spiralia</taxon>
        <taxon>Lophotrochozoa</taxon>
        <taxon>Platyhelminthes</taxon>
        <taxon>Cestoda</taxon>
        <taxon>Eucestoda</taxon>
        <taxon>Diphyllobothriidea</taxon>
        <taxon>Diphyllobothriidae</taxon>
        <taxon>Dibothriocephalus</taxon>
    </lineage>
</organism>
<evidence type="ECO:0000256" key="7">
    <source>
        <dbReference type="ARBA" id="ARBA00022807"/>
    </source>
</evidence>
<dbReference type="EC" id="3.4.19.12" evidence="3"/>
<dbReference type="GO" id="GO:0006508">
    <property type="term" value="P:proteolysis"/>
    <property type="evidence" value="ECO:0007669"/>
    <property type="project" value="UniProtKB-KW"/>
</dbReference>
<keyword evidence="10" id="KW-1185">Reference proteome</keyword>
<dbReference type="PANTHER" id="PTHR24006:SF722">
    <property type="entry name" value="UBIQUITIN CARBOXYL-TERMINAL HYDROLASE 48"/>
    <property type="match status" value="1"/>
</dbReference>
<keyword evidence="7" id="KW-0788">Thiol protease</keyword>
<gene>
    <name evidence="9" type="ORF">DILT_LOCUS126</name>
</gene>
<dbReference type="Pfam" id="PF00443">
    <property type="entry name" value="UCH"/>
    <property type="match status" value="1"/>
</dbReference>
<dbReference type="EMBL" id="UYRU01000465">
    <property type="protein sequence ID" value="VDK30214.1"/>
    <property type="molecule type" value="Genomic_DNA"/>
</dbReference>
<dbReference type="GO" id="GO:0005829">
    <property type="term" value="C:cytosol"/>
    <property type="evidence" value="ECO:0007669"/>
    <property type="project" value="TreeGrafter"/>
</dbReference>
<reference evidence="9 10" key="1">
    <citation type="submission" date="2018-11" db="EMBL/GenBank/DDBJ databases">
        <authorList>
            <consortium name="Pathogen Informatics"/>
        </authorList>
    </citation>
    <scope>NUCLEOTIDE SEQUENCE [LARGE SCALE GENOMIC DNA]</scope>
</reference>
<protein>
    <recommendedName>
        <fullName evidence="3">ubiquitinyl hydrolase 1</fullName>
        <ecNumber evidence="3">3.4.19.12</ecNumber>
    </recommendedName>
</protein>
<dbReference type="OrthoDB" id="289038at2759"/>
<dbReference type="Proteomes" id="UP000281553">
    <property type="component" value="Unassembled WGS sequence"/>
</dbReference>
<dbReference type="InterPro" id="IPR050164">
    <property type="entry name" value="Peptidase_C19"/>
</dbReference>
<accession>A0A3P6QBL5</accession>
<keyword evidence="5" id="KW-0833">Ubl conjugation pathway</keyword>
<dbReference type="GO" id="GO:0005634">
    <property type="term" value="C:nucleus"/>
    <property type="evidence" value="ECO:0007669"/>
    <property type="project" value="UniProtKB-SubCell"/>
</dbReference>
<proteinExistence type="inferred from homology"/>
<keyword evidence="6" id="KW-0378">Hydrolase</keyword>
<dbReference type="PROSITE" id="PS50235">
    <property type="entry name" value="USP_3"/>
    <property type="match status" value="1"/>
</dbReference>
<comment type="catalytic activity">
    <reaction evidence="1">
        <text>Thiol-dependent hydrolysis of ester, thioester, amide, peptide and isopeptide bonds formed by the C-terminal Gly of ubiquitin (a 76-residue protein attached to proteins as an intracellular targeting signal).</text>
        <dbReference type="EC" id="3.4.19.12"/>
    </reaction>
</comment>
<keyword evidence="4" id="KW-0645">Protease</keyword>